<reference evidence="1" key="1">
    <citation type="submission" date="2020-06" db="EMBL/GenBank/DDBJ databases">
        <title>Whole Genome Sequence of Bradyrhizobium sp. Strain 66S1MB.</title>
        <authorList>
            <person name="Bromfield E."/>
            <person name="Cloutier S."/>
        </authorList>
    </citation>
    <scope>NUCLEOTIDE SEQUENCE</scope>
    <source>
        <strain evidence="1">66S1MB</strain>
    </source>
</reference>
<dbReference type="RefSeq" id="WP_176528768.1">
    <property type="nucleotide sequence ID" value="NZ_CP088022.1"/>
</dbReference>
<sequence>MPVLPIPLPNVRKLDQMPSWPEWVDLRVRSMKDECQRSLVDGKYRTLPTLPVNLVLTRDQREVIERYVCDVNALFQQTPAQHEDWVRATLAKITVLLMGQFRNARLTAVEAEIAGKHYLLALRDVPSWAVEIAIDSWSGGFCGNDEHGEPYDCAWRPVPFVLKKLAINVTFPLYKQTRTLHRLLAAEPIVEFSEEHRASMRARVAGLLPSARA</sequence>
<evidence type="ECO:0000313" key="1">
    <source>
        <dbReference type="EMBL" id="NVL04530.1"/>
    </source>
</evidence>
<gene>
    <name evidence="1" type="ORF">HU230_01970</name>
</gene>
<organism evidence="1">
    <name type="scientific">Bradyrhizobium quebecense</name>
    <dbReference type="NCBI Taxonomy" id="2748629"/>
    <lineage>
        <taxon>Bacteria</taxon>
        <taxon>Pseudomonadati</taxon>
        <taxon>Pseudomonadota</taxon>
        <taxon>Alphaproteobacteria</taxon>
        <taxon>Hyphomicrobiales</taxon>
        <taxon>Nitrobacteraceae</taxon>
        <taxon>Bradyrhizobium</taxon>
    </lineage>
</organism>
<protein>
    <submittedName>
        <fullName evidence="1">Uncharacterized protein</fullName>
    </submittedName>
</protein>
<name>A0A974ABU7_9BRAD</name>
<accession>A0A974ABU7</accession>
<dbReference type="AlphaFoldDB" id="A0A974ABU7"/>
<comment type="caution">
    <text evidence="1">The sequence shown here is derived from an EMBL/GenBank/DDBJ whole genome shotgun (WGS) entry which is preliminary data.</text>
</comment>
<dbReference type="EMBL" id="JABWSX010000001">
    <property type="protein sequence ID" value="NVL04530.1"/>
    <property type="molecule type" value="Genomic_DNA"/>
</dbReference>
<proteinExistence type="predicted"/>